<dbReference type="AlphaFoldDB" id="A0A7Y0L3D3"/>
<dbReference type="Proteomes" id="UP000533476">
    <property type="component" value="Unassembled WGS sequence"/>
</dbReference>
<organism evidence="2 3">
    <name type="scientific">Sulfobacillus harzensis</name>
    <dbReference type="NCBI Taxonomy" id="2729629"/>
    <lineage>
        <taxon>Bacteria</taxon>
        <taxon>Bacillati</taxon>
        <taxon>Bacillota</taxon>
        <taxon>Clostridia</taxon>
        <taxon>Eubacteriales</taxon>
        <taxon>Clostridiales Family XVII. Incertae Sedis</taxon>
        <taxon>Sulfobacillus</taxon>
    </lineage>
</organism>
<protein>
    <submittedName>
        <fullName evidence="2">Uncharacterized protein</fullName>
    </submittedName>
</protein>
<evidence type="ECO:0000313" key="2">
    <source>
        <dbReference type="EMBL" id="NMP22333.1"/>
    </source>
</evidence>
<dbReference type="RefSeq" id="WP_169098545.1">
    <property type="nucleotide sequence ID" value="NZ_JABBVZ010000021.1"/>
</dbReference>
<proteinExistence type="predicted"/>
<keyword evidence="1" id="KW-0472">Membrane</keyword>
<feature type="transmembrane region" description="Helical" evidence="1">
    <location>
        <begin position="191"/>
        <end position="211"/>
    </location>
</feature>
<sequence>MDPKSRLLENMFNVDLFALVWIAVAIVVITALAWNFYQGLAVEDASPSSAPAPAMPLQTRWLGLIVATWWASDLVWHSRAVVVTPSFYRPLIRADLMVPWLHWAAMLWEQNPILWDFAALMADAGLVLGLAFSYRRHPRWLLWAAALWGTARWLLTASSAPWGAAHPFGPGGYLLAGASAYLMLAPSRYRAVLSLAAVLLAIDAGITSYGLHNTAHLGLGIGLMGVAYGAWRHWTALSFRILALFVSIDLLTQHVGTAALMGGMNQLWVPLLFFMALGLHLDTQVKRHQERIGG</sequence>
<comment type="caution">
    <text evidence="2">The sequence shown here is derived from an EMBL/GenBank/DDBJ whole genome shotgun (WGS) entry which is preliminary data.</text>
</comment>
<feature type="transmembrane region" description="Helical" evidence="1">
    <location>
        <begin position="114"/>
        <end position="133"/>
    </location>
</feature>
<reference evidence="2 3" key="1">
    <citation type="submission" date="2020-04" db="EMBL/GenBank/DDBJ databases">
        <authorList>
            <person name="Zhang R."/>
            <person name="Schippers A."/>
        </authorList>
    </citation>
    <scope>NUCLEOTIDE SEQUENCE [LARGE SCALE GENOMIC DNA]</scope>
    <source>
        <strain evidence="2 3">DSM 109850</strain>
    </source>
</reference>
<keyword evidence="3" id="KW-1185">Reference proteome</keyword>
<feature type="transmembrane region" description="Helical" evidence="1">
    <location>
        <begin position="140"/>
        <end position="158"/>
    </location>
</feature>
<gene>
    <name evidence="2" type="ORF">HIJ39_08200</name>
</gene>
<evidence type="ECO:0000313" key="3">
    <source>
        <dbReference type="Proteomes" id="UP000533476"/>
    </source>
</evidence>
<feature type="transmembrane region" description="Helical" evidence="1">
    <location>
        <begin position="217"/>
        <end position="234"/>
    </location>
</feature>
<keyword evidence="1" id="KW-0812">Transmembrane</keyword>
<accession>A0A7Y0L3D3</accession>
<evidence type="ECO:0000256" key="1">
    <source>
        <dbReference type="SAM" id="Phobius"/>
    </source>
</evidence>
<dbReference type="EMBL" id="JABBVZ010000021">
    <property type="protein sequence ID" value="NMP22333.1"/>
    <property type="molecule type" value="Genomic_DNA"/>
</dbReference>
<name>A0A7Y0L3D3_9FIRM</name>
<keyword evidence="1" id="KW-1133">Transmembrane helix</keyword>
<feature type="transmembrane region" description="Helical" evidence="1">
    <location>
        <begin position="12"/>
        <end position="37"/>
    </location>
</feature>